<comment type="caution">
    <text evidence="1">The sequence shown here is derived from an EMBL/GenBank/DDBJ whole genome shotgun (WGS) entry which is preliminary data.</text>
</comment>
<evidence type="ECO:0000313" key="1">
    <source>
        <dbReference type="EMBL" id="KAL0277855.1"/>
    </source>
</evidence>
<dbReference type="AlphaFoldDB" id="A0AAW2I8U0"/>
<gene>
    <name evidence="1" type="ORF">PYX00_004988</name>
</gene>
<accession>A0AAW2I8U0</accession>
<sequence length="102" mass="11484">MAGLLKSKAEQLMNLRETSPLVTYEMNRPELSVTAWRTTRNTESENGGDVSHENLNITEKNSEGNYKFSLQITAHDINASNPKEALLFNKFSGGLGRWKRAQ</sequence>
<organism evidence="1">
    <name type="scientific">Menopon gallinae</name>
    <name type="common">poultry shaft louse</name>
    <dbReference type="NCBI Taxonomy" id="328185"/>
    <lineage>
        <taxon>Eukaryota</taxon>
        <taxon>Metazoa</taxon>
        <taxon>Ecdysozoa</taxon>
        <taxon>Arthropoda</taxon>
        <taxon>Hexapoda</taxon>
        <taxon>Insecta</taxon>
        <taxon>Pterygota</taxon>
        <taxon>Neoptera</taxon>
        <taxon>Paraneoptera</taxon>
        <taxon>Psocodea</taxon>
        <taxon>Troctomorpha</taxon>
        <taxon>Phthiraptera</taxon>
        <taxon>Amblycera</taxon>
        <taxon>Menoponidae</taxon>
        <taxon>Menopon</taxon>
    </lineage>
</organism>
<dbReference type="EMBL" id="JARGDH010000002">
    <property type="protein sequence ID" value="KAL0277855.1"/>
    <property type="molecule type" value="Genomic_DNA"/>
</dbReference>
<proteinExistence type="predicted"/>
<protein>
    <submittedName>
        <fullName evidence="1">Uncharacterized protein</fullName>
    </submittedName>
</protein>
<reference evidence="1" key="1">
    <citation type="journal article" date="2024" name="Gigascience">
        <title>Chromosome-level genome of the poultry shaft louse Menopon gallinae provides insight into the host-switching and adaptive evolution of parasitic lice.</title>
        <authorList>
            <person name="Xu Y."/>
            <person name="Ma L."/>
            <person name="Liu S."/>
            <person name="Liang Y."/>
            <person name="Liu Q."/>
            <person name="He Z."/>
            <person name="Tian L."/>
            <person name="Duan Y."/>
            <person name="Cai W."/>
            <person name="Li H."/>
            <person name="Song F."/>
        </authorList>
    </citation>
    <scope>NUCLEOTIDE SEQUENCE</scope>
    <source>
        <strain evidence="1">Cailab_2023a</strain>
    </source>
</reference>
<name>A0AAW2I8U0_9NEOP</name>